<dbReference type="PANTHER" id="PTHR38474">
    <property type="entry name" value="SLR0299 PROTEIN"/>
    <property type="match status" value="1"/>
</dbReference>
<dbReference type="PANTHER" id="PTHR38474:SF2">
    <property type="entry name" value="CHLORAMPHENICOL ACETYLTRANSFERASE"/>
    <property type="match status" value="1"/>
</dbReference>
<keyword evidence="5 7" id="KW-0012">Acyltransferase</keyword>
<organism evidence="9 12">
    <name type="scientific">Photorhabdus heterorhabditis</name>
    <dbReference type="NCBI Taxonomy" id="880156"/>
    <lineage>
        <taxon>Bacteria</taxon>
        <taxon>Pseudomonadati</taxon>
        <taxon>Pseudomonadota</taxon>
        <taxon>Gammaproteobacteria</taxon>
        <taxon>Enterobacterales</taxon>
        <taxon>Morganellaceae</taxon>
        <taxon>Photorhabdus</taxon>
    </lineage>
</organism>
<protein>
    <recommendedName>
        <fullName evidence="7">Chloramphenicol acetyltransferase</fullName>
        <ecNumber evidence="7">2.3.1.28</ecNumber>
    </recommendedName>
</protein>
<dbReference type="PROSITE" id="PS00100">
    <property type="entry name" value="CAT"/>
    <property type="match status" value="1"/>
</dbReference>
<dbReference type="Proteomes" id="UP000322184">
    <property type="component" value="Unassembled WGS sequence"/>
</dbReference>
<keyword evidence="11" id="KW-1185">Reference proteome</keyword>
<evidence type="ECO:0000256" key="4">
    <source>
        <dbReference type="ARBA" id="ARBA00023251"/>
    </source>
</evidence>
<keyword evidence="4 7" id="KW-0046">Antibiotic resistance</keyword>
<dbReference type="OrthoDB" id="9801766at2"/>
<evidence type="ECO:0000313" key="12">
    <source>
        <dbReference type="Proteomes" id="UP000322184"/>
    </source>
</evidence>
<evidence type="ECO:0000256" key="1">
    <source>
        <dbReference type="ARBA" id="ARBA00002150"/>
    </source>
</evidence>
<accession>A0A5B0WED2</accession>
<dbReference type="GO" id="GO:0046677">
    <property type="term" value="P:response to antibiotic"/>
    <property type="evidence" value="ECO:0007669"/>
    <property type="project" value="UniProtKB-KW"/>
</dbReference>
<comment type="function">
    <text evidence="1 7">This enzyme is an effector of chloramphenicol resistance in bacteria.</text>
</comment>
<dbReference type="EMBL" id="VTUW01000029">
    <property type="protein sequence ID" value="KAA1185434.1"/>
    <property type="molecule type" value="Genomic_DNA"/>
</dbReference>
<evidence type="ECO:0000313" key="10">
    <source>
        <dbReference type="EMBL" id="KOY61535.1"/>
    </source>
</evidence>
<dbReference type="EMBL" id="LJCS01000037">
    <property type="protein sequence ID" value="KOY61535.1"/>
    <property type="molecule type" value="Genomic_DNA"/>
</dbReference>
<dbReference type="NCBIfam" id="NF000491">
    <property type="entry name" value="chloram_CatA"/>
    <property type="match status" value="1"/>
</dbReference>
<dbReference type="GO" id="GO:0008811">
    <property type="term" value="F:chloramphenicol O-acetyltransferase activity"/>
    <property type="evidence" value="ECO:0007669"/>
    <property type="project" value="UniProtKB-EC"/>
</dbReference>
<proteinExistence type="inferred from homology"/>
<evidence type="ECO:0000313" key="9">
    <source>
        <dbReference type="EMBL" id="KAA1185434.1"/>
    </source>
</evidence>
<dbReference type="InterPro" id="IPR001707">
    <property type="entry name" value="Cmp_AcTrfase"/>
</dbReference>
<comment type="similarity">
    <text evidence="2 8">Belongs to the chloramphenicol acetyltransferase family.</text>
</comment>
<evidence type="ECO:0000256" key="8">
    <source>
        <dbReference type="RuleBase" id="RU004156"/>
    </source>
</evidence>
<feature type="active site" description="Proton acceptor" evidence="6">
    <location>
        <position position="189"/>
    </location>
</feature>
<name>A0A5B0WED2_9GAMM</name>
<dbReference type="InterPro" id="IPR018372">
    <property type="entry name" value="Chloramphenicol_AcTrfase_AS"/>
</dbReference>
<reference evidence="9 12" key="2">
    <citation type="submission" date="2019-09" db="EMBL/GenBank/DDBJ databases">
        <title>Whole genome sequence of Photorhabdus heterorhabditis strain ETL (Enterobacteriales: Enterobacteriaceae) a bacterial symbiont of Heterorhabditis zealandica strain ETL (Rhabditida: Heterorhabditidae).</title>
        <authorList>
            <person name="Lulamba T.E."/>
            <person name="Serepa-Dlamini M.H."/>
        </authorList>
    </citation>
    <scope>NUCLEOTIDE SEQUENCE [LARGE SCALE GENOMIC DNA]</scope>
    <source>
        <strain evidence="9 12">ETL</strain>
    </source>
</reference>
<evidence type="ECO:0000256" key="2">
    <source>
        <dbReference type="ARBA" id="ARBA00010571"/>
    </source>
</evidence>
<keyword evidence="3 7" id="KW-0808">Transferase</keyword>
<dbReference type="EC" id="2.3.1.28" evidence="7"/>
<comment type="caution">
    <text evidence="9">The sequence shown here is derived from an EMBL/GenBank/DDBJ whole genome shotgun (WGS) entry which is preliminary data.</text>
</comment>
<evidence type="ECO:0000256" key="6">
    <source>
        <dbReference type="PIRSR" id="PIRSR000440-1"/>
    </source>
</evidence>
<dbReference type="SMART" id="SM01059">
    <property type="entry name" value="CAT"/>
    <property type="match status" value="1"/>
</dbReference>
<dbReference type="Pfam" id="PF00302">
    <property type="entry name" value="CAT"/>
    <property type="match status" value="1"/>
</dbReference>
<dbReference type="Proteomes" id="UP000037727">
    <property type="component" value="Unassembled WGS sequence"/>
</dbReference>
<dbReference type="InterPro" id="IPR023213">
    <property type="entry name" value="CAT-like_dom_sf"/>
</dbReference>
<dbReference type="AlphaFoldDB" id="A0A5B0WED2"/>
<comment type="catalytic activity">
    <reaction evidence="7">
        <text>chloramphenicol + acetyl-CoA = chloramphenicol 3-acetate + CoA</text>
        <dbReference type="Rhea" id="RHEA:18421"/>
        <dbReference type="ChEBI" id="CHEBI:16730"/>
        <dbReference type="ChEBI" id="CHEBI:17698"/>
        <dbReference type="ChEBI" id="CHEBI:57287"/>
        <dbReference type="ChEBI" id="CHEBI:57288"/>
        <dbReference type="EC" id="2.3.1.28"/>
    </reaction>
</comment>
<dbReference type="PIRSF" id="PIRSF000440">
    <property type="entry name" value="CAT"/>
    <property type="match status" value="1"/>
</dbReference>
<evidence type="ECO:0000313" key="11">
    <source>
        <dbReference type="Proteomes" id="UP000037727"/>
    </source>
</evidence>
<gene>
    <name evidence="9" type="primary">catA</name>
    <name evidence="10" type="ORF">AM629_13400</name>
    <name evidence="9" type="ORF">F0L16_14845</name>
</gene>
<dbReference type="RefSeq" id="WP_054479738.1">
    <property type="nucleotide sequence ID" value="NZ_CAWMRL010000037.1"/>
</dbReference>
<dbReference type="SUPFAM" id="SSF52777">
    <property type="entry name" value="CoA-dependent acyltransferases"/>
    <property type="match status" value="1"/>
</dbReference>
<evidence type="ECO:0000256" key="3">
    <source>
        <dbReference type="ARBA" id="ARBA00022679"/>
    </source>
</evidence>
<dbReference type="Gene3D" id="3.30.559.10">
    <property type="entry name" value="Chloramphenicol acetyltransferase-like domain"/>
    <property type="match status" value="1"/>
</dbReference>
<dbReference type="PROSITE" id="PS50007">
    <property type="entry name" value="PIPLC_X_DOMAIN"/>
    <property type="match status" value="1"/>
</dbReference>
<evidence type="ECO:0000256" key="7">
    <source>
        <dbReference type="RuleBase" id="RU000503"/>
    </source>
</evidence>
<evidence type="ECO:0000256" key="5">
    <source>
        <dbReference type="ARBA" id="ARBA00023315"/>
    </source>
</evidence>
<sequence>MSYSKVDIDLWNRKAHFLHFRNVVQCGFSLTTKIDITHLLSSLVEKQYKFYPTMIYLISKVVNSYSEFRVAIKDEELVVWDSVNPAYTIFHNETETFSAIWTEFNCDLPEFMKNYSADYETYKDDLCFFSKPELPENHFHISSVPWVSFDGFNLNVANFTDYFPPIFTMGKFYKNGNQTQLPLAIQVHHATCDGFHVGRAINKLQELCDDFI</sequence>
<reference evidence="10 11" key="1">
    <citation type="submission" date="2015-09" db="EMBL/GenBank/DDBJ databases">
        <title>Draft genome sequence and assembly of Photorhabdus sp. VMG, a bacterial symbiont associated with Heterorhabditis zealandica.</title>
        <authorList>
            <person name="Naidoo S."/>
            <person name="Featherston J."/>
            <person name="Mothupi B."/>
            <person name="Gray V.M."/>
        </authorList>
    </citation>
    <scope>NUCLEOTIDE SEQUENCE [LARGE SCALE GENOMIC DNA]</scope>
    <source>
        <strain evidence="10 11">VMG</strain>
    </source>
</reference>